<keyword evidence="2" id="KW-1185">Reference proteome</keyword>
<name>A0A5N6S6Y1_9BIFI</name>
<comment type="caution">
    <text evidence="1">The sequence shown here is derived from an EMBL/GenBank/DDBJ whole genome shotgun (WGS) entry which is preliminary data.</text>
</comment>
<reference evidence="1 2" key="1">
    <citation type="submission" date="2018-04" db="EMBL/GenBank/DDBJ databases">
        <authorList>
            <person name="Eckel V.P."/>
            <person name="Vogel R.F."/>
        </authorList>
    </citation>
    <scope>NUCLEOTIDE SEQUENCE [LARGE SCALE GENOMIC DNA]</scope>
    <source>
        <strain evidence="2">TMW 2.1764</strain>
    </source>
</reference>
<sequence length="60" mass="6909">MILDGFFLADHLLSRLPGETACMRLPEMVLAIEEWLDSKDFMEAEIGVYFRKCLIDEKSA</sequence>
<dbReference type="AlphaFoldDB" id="A0A5N6S6Y1"/>
<evidence type="ECO:0000313" key="1">
    <source>
        <dbReference type="EMBL" id="KAE8128743.1"/>
    </source>
</evidence>
<proteinExistence type="predicted"/>
<evidence type="ECO:0000313" key="2">
    <source>
        <dbReference type="Proteomes" id="UP000325415"/>
    </source>
</evidence>
<organism evidence="1 2">
    <name type="scientific">Bifidobacterium tibiigranuli</name>
    <dbReference type="NCBI Taxonomy" id="2172043"/>
    <lineage>
        <taxon>Bacteria</taxon>
        <taxon>Bacillati</taxon>
        <taxon>Actinomycetota</taxon>
        <taxon>Actinomycetes</taxon>
        <taxon>Bifidobacteriales</taxon>
        <taxon>Bifidobacteriaceae</taxon>
        <taxon>Bifidobacterium</taxon>
    </lineage>
</organism>
<gene>
    <name evidence="1" type="ORF">DDE84_04585</name>
</gene>
<accession>A0A5N6S6Y1</accession>
<protein>
    <submittedName>
        <fullName evidence="1">Uncharacterized protein</fullName>
    </submittedName>
</protein>
<dbReference type="Proteomes" id="UP000325415">
    <property type="component" value="Unassembled WGS sequence"/>
</dbReference>
<dbReference type="EMBL" id="QDAG01000004">
    <property type="protein sequence ID" value="KAE8128743.1"/>
    <property type="molecule type" value="Genomic_DNA"/>
</dbReference>